<feature type="compositionally biased region" description="Polar residues" evidence="1">
    <location>
        <begin position="557"/>
        <end position="580"/>
    </location>
</feature>
<evidence type="ECO:0008006" key="4">
    <source>
        <dbReference type="Google" id="ProtNLM"/>
    </source>
</evidence>
<evidence type="ECO:0000313" key="2">
    <source>
        <dbReference type="EMBL" id="MFC5500239.1"/>
    </source>
</evidence>
<dbReference type="EMBL" id="JBHSMF010000015">
    <property type="protein sequence ID" value="MFC5500239.1"/>
    <property type="molecule type" value="Genomic_DNA"/>
</dbReference>
<dbReference type="SUPFAM" id="SSF52743">
    <property type="entry name" value="Subtilisin-like"/>
    <property type="match status" value="1"/>
</dbReference>
<feature type="region of interest" description="Disordered" evidence="1">
    <location>
        <begin position="119"/>
        <end position="143"/>
    </location>
</feature>
<accession>A0ABW0NKG5</accession>
<reference evidence="3" key="1">
    <citation type="journal article" date="2019" name="Int. J. Syst. Evol. Microbiol.">
        <title>The Global Catalogue of Microorganisms (GCM) 10K type strain sequencing project: providing services to taxonomists for standard genome sequencing and annotation.</title>
        <authorList>
            <consortium name="The Broad Institute Genomics Platform"/>
            <consortium name="The Broad Institute Genome Sequencing Center for Infectious Disease"/>
            <person name="Wu L."/>
            <person name="Ma J."/>
        </authorList>
    </citation>
    <scope>NUCLEOTIDE SEQUENCE [LARGE SCALE GENOMIC DNA]</scope>
    <source>
        <strain evidence="3">CCUG 57401</strain>
    </source>
</reference>
<organism evidence="2 3">
    <name type="scientific">Caenimonas terrae</name>
    <dbReference type="NCBI Taxonomy" id="696074"/>
    <lineage>
        <taxon>Bacteria</taxon>
        <taxon>Pseudomonadati</taxon>
        <taxon>Pseudomonadota</taxon>
        <taxon>Betaproteobacteria</taxon>
        <taxon>Burkholderiales</taxon>
        <taxon>Comamonadaceae</taxon>
        <taxon>Caenimonas</taxon>
    </lineage>
</organism>
<sequence>MGWSRLPKGSFTGIDWSRPGATDGFDPYLVWAEADHFSGYEEVPGKWLPGVVELREGWSIAAFVALASPQSVCVRKVYTAHAAPAGLRFCSVLAGRAFFREIQPGGRLHEVVKRFEMGLPAGEQSRDPPQPQQSRAREGRAAGPGLLSGKVIGLIDDSLALAHADFLDAAGKPRTAFFWRQDSEGAGRVPASMGYGHELTAADIARAMAANTSHGVCDESGVYIDLGLSTLGKVSPDGRVRFHALDTAQSHGTFVLDLAAGPMPLPSRVANLPPGFDAPASWDEPGDAASKCPVIAVQLDYDTVQDTSGGSMNVGVLDGLLYILSRCDTEAQITVNISFGTLAGPHDGSSVLEAAMDQLVALYDGRLRLVLAAGNGYQSRTHANIPLTAASKPRAPWRRKAALDWQVQPDDRTQSFLELWLPAGAHEVEIEVTPPGRSPLPALRWGESRMWTDGQALPCCALIYPRSVATGENGTCALLALSRTFSFEPGAATAPSGRWRVKLKTRGGDAVVDAYIERDDIVDGASGRPQSCFEDADYAIGAPVDSPADPTLIRRSGSFNSIGTGSRTTSVGATRMTHTSAVPGIPDPRWALYSPRKPDPDRSRPERPGVVKVPRDEAYGDENPVLQGVTGAGTRSGAMVRLRGTSAASPQVTRQLLNASGKR</sequence>
<feature type="compositionally biased region" description="Polar residues" evidence="1">
    <location>
        <begin position="646"/>
        <end position="663"/>
    </location>
</feature>
<dbReference type="RefSeq" id="WP_376852491.1">
    <property type="nucleotide sequence ID" value="NZ_JBHSMF010000015.1"/>
</dbReference>
<comment type="caution">
    <text evidence="2">The sequence shown here is derived from an EMBL/GenBank/DDBJ whole genome shotgun (WGS) entry which is preliminary data.</text>
</comment>
<name>A0ABW0NKG5_9BURK</name>
<evidence type="ECO:0000256" key="1">
    <source>
        <dbReference type="SAM" id="MobiDB-lite"/>
    </source>
</evidence>
<protein>
    <recommendedName>
        <fullName evidence="4">Peptidase S8/S53 domain-containing protein</fullName>
    </recommendedName>
</protein>
<keyword evidence="3" id="KW-1185">Reference proteome</keyword>
<gene>
    <name evidence="2" type="ORF">ACFPOE_22035</name>
</gene>
<proteinExistence type="predicted"/>
<dbReference type="Gene3D" id="2.60.120.1290">
    <property type="match status" value="1"/>
</dbReference>
<feature type="region of interest" description="Disordered" evidence="1">
    <location>
        <begin position="544"/>
        <end position="633"/>
    </location>
</feature>
<feature type="compositionally biased region" description="Basic and acidic residues" evidence="1">
    <location>
        <begin position="596"/>
        <end position="618"/>
    </location>
</feature>
<dbReference type="Proteomes" id="UP001596037">
    <property type="component" value="Unassembled WGS sequence"/>
</dbReference>
<dbReference type="InterPro" id="IPR036852">
    <property type="entry name" value="Peptidase_S8/S53_dom_sf"/>
</dbReference>
<dbReference type="Gene3D" id="3.40.50.200">
    <property type="entry name" value="Peptidase S8/S53 domain"/>
    <property type="match status" value="1"/>
</dbReference>
<feature type="region of interest" description="Disordered" evidence="1">
    <location>
        <begin position="644"/>
        <end position="663"/>
    </location>
</feature>
<evidence type="ECO:0000313" key="3">
    <source>
        <dbReference type="Proteomes" id="UP001596037"/>
    </source>
</evidence>